<gene>
    <name evidence="2" type="ORF">XNOV1_A033438</name>
</gene>
<accession>A0AAV1H8L5</accession>
<evidence type="ECO:0000313" key="2">
    <source>
        <dbReference type="EMBL" id="CAJ1082281.1"/>
    </source>
</evidence>
<protein>
    <submittedName>
        <fullName evidence="2">Uncharacterized protein</fullName>
    </submittedName>
</protein>
<proteinExistence type="predicted"/>
<organism evidence="2 3">
    <name type="scientific">Xyrichtys novacula</name>
    <name type="common">Pearly razorfish</name>
    <name type="synonym">Hemipteronotus novacula</name>
    <dbReference type="NCBI Taxonomy" id="13765"/>
    <lineage>
        <taxon>Eukaryota</taxon>
        <taxon>Metazoa</taxon>
        <taxon>Chordata</taxon>
        <taxon>Craniata</taxon>
        <taxon>Vertebrata</taxon>
        <taxon>Euteleostomi</taxon>
        <taxon>Actinopterygii</taxon>
        <taxon>Neopterygii</taxon>
        <taxon>Teleostei</taxon>
        <taxon>Neoteleostei</taxon>
        <taxon>Acanthomorphata</taxon>
        <taxon>Eupercaria</taxon>
        <taxon>Labriformes</taxon>
        <taxon>Labridae</taxon>
        <taxon>Xyrichtys</taxon>
    </lineage>
</organism>
<evidence type="ECO:0000256" key="1">
    <source>
        <dbReference type="SAM" id="MobiDB-lite"/>
    </source>
</evidence>
<dbReference type="AlphaFoldDB" id="A0AAV1H8L5"/>
<feature type="region of interest" description="Disordered" evidence="1">
    <location>
        <begin position="63"/>
        <end position="94"/>
    </location>
</feature>
<keyword evidence="3" id="KW-1185">Reference proteome</keyword>
<evidence type="ECO:0000313" key="3">
    <source>
        <dbReference type="Proteomes" id="UP001178508"/>
    </source>
</evidence>
<sequence length="119" mass="13508">MSCAAYSLFKHAVHTQAHAHFFSTFFSRSSVIVCVAESRVREKFRQRASRLVAHWTALVLDERKEKKKEEEEEGDHTLTPAGCGDSPADRSHARGCTQCTTGCFCFGEQTRNENRRKLT</sequence>
<name>A0AAV1H8L5_XYRNO</name>
<dbReference type="EMBL" id="OY660883">
    <property type="protein sequence ID" value="CAJ1082281.1"/>
    <property type="molecule type" value="Genomic_DNA"/>
</dbReference>
<dbReference type="Proteomes" id="UP001178508">
    <property type="component" value="Chromosome 20"/>
</dbReference>
<reference evidence="2" key="1">
    <citation type="submission" date="2023-08" db="EMBL/GenBank/DDBJ databases">
        <authorList>
            <person name="Alioto T."/>
            <person name="Alioto T."/>
            <person name="Gomez Garrido J."/>
        </authorList>
    </citation>
    <scope>NUCLEOTIDE SEQUENCE</scope>
</reference>